<evidence type="ECO:0000313" key="1">
    <source>
        <dbReference type="EMBL" id="EPS45119.1"/>
    </source>
</evidence>
<dbReference type="AlphaFoldDB" id="S8AQH1"/>
<keyword evidence="2" id="KW-1185">Reference proteome</keyword>
<dbReference type="HOGENOM" id="CLU_1299656_0_0_1"/>
<proteinExistence type="predicted"/>
<name>S8AQH1_DACHA</name>
<organism evidence="1 2">
    <name type="scientific">Dactylellina haptotyla (strain CBS 200.50)</name>
    <name type="common">Nematode-trapping fungus</name>
    <name type="synonym">Monacrosporium haptotylum</name>
    <dbReference type="NCBI Taxonomy" id="1284197"/>
    <lineage>
        <taxon>Eukaryota</taxon>
        <taxon>Fungi</taxon>
        <taxon>Dikarya</taxon>
        <taxon>Ascomycota</taxon>
        <taxon>Pezizomycotina</taxon>
        <taxon>Orbiliomycetes</taxon>
        <taxon>Orbiliales</taxon>
        <taxon>Orbiliaceae</taxon>
        <taxon>Dactylellina</taxon>
    </lineage>
</organism>
<comment type="caution">
    <text evidence="1">The sequence shown here is derived from an EMBL/GenBank/DDBJ whole genome shotgun (WGS) entry which is preliminary data.</text>
</comment>
<reference evidence="2" key="2">
    <citation type="submission" date="2013-04" db="EMBL/GenBank/DDBJ databases">
        <title>Genomic mechanisms accounting for the adaptation to parasitism in nematode-trapping fungi.</title>
        <authorList>
            <person name="Ahren D.G."/>
        </authorList>
    </citation>
    <scope>NUCLEOTIDE SEQUENCE [LARGE SCALE GENOMIC DNA]</scope>
    <source>
        <strain evidence="2">CBS 200.50</strain>
    </source>
</reference>
<sequence length="212" mass="23457">MAARILSRSIPRAFTHRTYFSSHSTKTISRKHSILATIINKNPTSGVVETHHTHISGDPGGNSITIDKDVGNIFKTAAEEWTRKNPDLLKTEEEAVVYHFPSDQELSLRMTDTKSEYNNLDLDDAEIPVVYDCSGRRFGLENSPLPQLVLPEDAELLPSCSEAQTVDSTLYPGVSSHAIAINGTADDEYYKAVRHLYRASTTDSPNLSPVLN</sequence>
<reference evidence="1 2" key="1">
    <citation type="journal article" date="2013" name="PLoS Genet.">
        <title>Genomic mechanisms accounting for the adaptation to parasitism in nematode-trapping fungi.</title>
        <authorList>
            <person name="Meerupati T."/>
            <person name="Andersson K.M."/>
            <person name="Friman E."/>
            <person name="Kumar D."/>
            <person name="Tunlid A."/>
            <person name="Ahren D."/>
        </authorList>
    </citation>
    <scope>NUCLEOTIDE SEQUENCE [LARGE SCALE GENOMIC DNA]</scope>
    <source>
        <strain evidence="1 2">CBS 200.50</strain>
    </source>
</reference>
<accession>S8AQH1</accession>
<dbReference type="EMBL" id="AQGS01000023">
    <property type="protein sequence ID" value="EPS45119.1"/>
    <property type="molecule type" value="Genomic_DNA"/>
</dbReference>
<evidence type="ECO:0000313" key="2">
    <source>
        <dbReference type="Proteomes" id="UP000015100"/>
    </source>
</evidence>
<dbReference type="Proteomes" id="UP000015100">
    <property type="component" value="Unassembled WGS sequence"/>
</dbReference>
<protein>
    <submittedName>
        <fullName evidence="1">Uncharacterized protein</fullName>
    </submittedName>
</protein>
<gene>
    <name evidence="1" type="ORF">H072_879</name>
</gene>